<dbReference type="GO" id="GO:0006405">
    <property type="term" value="P:RNA export from nucleus"/>
    <property type="evidence" value="ECO:0007669"/>
    <property type="project" value="TreeGrafter"/>
</dbReference>
<reference evidence="6" key="1">
    <citation type="journal article" date="2020" name="Stud. Mycol.">
        <title>101 Dothideomycetes genomes: a test case for predicting lifestyles and emergence of pathogens.</title>
        <authorList>
            <person name="Haridas S."/>
            <person name="Albert R."/>
            <person name="Binder M."/>
            <person name="Bloem J."/>
            <person name="Labutti K."/>
            <person name="Salamov A."/>
            <person name="Andreopoulos B."/>
            <person name="Baker S."/>
            <person name="Barry K."/>
            <person name="Bills G."/>
            <person name="Bluhm B."/>
            <person name="Cannon C."/>
            <person name="Castanera R."/>
            <person name="Culley D."/>
            <person name="Daum C."/>
            <person name="Ezra D."/>
            <person name="Gonzalez J."/>
            <person name="Henrissat B."/>
            <person name="Kuo A."/>
            <person name="Liang C."/>
            <person name="Lipzen A."/>
            <person name="Lutzoni F."/>
            <person name="Magnuson J."/>
            <person name="Mondo S."/>
            <person name="Nolan M."/>
            <person name="Ohm R."/>
            <person name="Pangilinan J."/>
            <person name="Park H.-J."/>
            <person name="Ramirez L."/>
            <person name="Alfaro M."/>
            <person name="Sun H."/>
            <person name="Tritt A."/>
            <person name="Yoshinaga Y."/>
            <person name="Zwiers L.-H."/>
            <person name="Turgeon B."/>
            <person name="Goodwin S."/>
            <person name="Spatafora J."/>
            <person name="Crous P."/>
            <person name="Grigoriev I."/>
        </authorList>
    </citation>
    <scope>NUCLEOTIDE SEQUENCE</scope>
    <source>
        <strain evidence="6">CBS 101060</strain>
    </source>
</reference>
<dbReference type="InterPro" id="IPR016024">
    <property type="entry name" value="ARM-type_fold"/>
</dbReference>
<comment type="caution">
    <text evidence="6">The sequence shown here is derived from an EMBL/GenBank/DDBJ whole genome shotgun (WGS) entry which is preliminary data.</text>
</comment>
<feature type="region of interest" description="Disordered" evidence="3">
    <location>
        <begin position="1"/>
        <end position="28"/>
    </location>
</feature>
<dbReference type="Pfam" id="PF08389">
    <property type="entry name" value="Xpo1"/>
    <property type="match status" value="1"/>
</dbReference>
<evidence type="ECO:0000256" key="2">
    <source>
        <dbReference type="ARBA" id="ARBA00025147"/>
    </source>
</evidence>
<dbReference type="SUPFAM" id="SSF48371">
    <property type="entry name" value="ARM repeat"/>
    <property type="match status" value="1"/>
</dbReference>
<proteinExistence type="predicted"/>
<evidence type="ECO:0000313" key="7">
    <source>
        <dbReference type="Proteomes" id="UP000799429"/>
    </source>
</evidence>
<feature type="domain" description="Exportin-1/Importin-beta-like" evidence="4">
    <location>
        <begin position="128"/>
        <end position="193"/>
    </location>
</feature>
<evidence type="ECO:0000313" key="6">
    <source>
        <dbReference type="EMBL" id="KAF2838622.1"/>
    </source>
</evidence>
<accession>A0A9P4S9Q3</accession>
<sequence length="1245" mass="141971">MDQAGTTTLQPGHQSNGRLNGKPDPDPEDLLKILQALQAIYDPRSSNTIRQNASHYLEEAKKSPEAPSHGFTLARDKVQPAPLRHFGLSMLEYAIKYGWEDFLVEQQSILRKCVTELARSVDEKEPLYLRNKIAQLWTEIAKRCWGAEWMDMDEMLVTLWNTSLEQQGIVLYVLESLSEEVFTREDPTAILRGNELGKACVEIFTPTSVLVEFFPTRDTSVNVRHADEGWMRRLCVRLDWCLSNDYSKDERIRTCAIKVLSALRATLVWITPKAIHATQCVEHIFKALATTTVPLQKAAVEALYTITGRAHLQDDEFVEIICPMYTPNCITLLSELYSWARVDIHDLDDEKYALSKKLSELLSNLGNYAEAKSQLIPTGHDLRGLMELLFTVLKDPSLVISIPILHTWTKLLKHRDVKDAVTQFLGGMLELCSQRLVRYENLPENSDDNISLFLNEDFDTLPEKHAFLGNYRRYCVDIVEIITRRAPFEALQHILGQAKALLKNIYGELPPFQAQDFSKNAIPVLRVDAQISVIESSLRGYLKWLASQGGDPQEDERNRTAAQDHFQSWCMSILEIRFEDPEIAKKMVQLMVTFSTKALNDRPSFAITLVKYMLDFPDMDIPAHAQYSEAVKSMEQANALEMQRLAIVFANYFLSIYDELERKITEVLTSRPTDDKLRFGYMAVLYIIIHRSTSLDRSVQMTRLAEILRPVKEAWQTPELERSLSSFEAFLETLGLSHLREFLSSRQFHRIEDWSTQELDKEGQDMQADILSRCQQLPLRITRTLLAGATEKVDDCSPALEMSSALWADIIPIMLPNLLQLVKYAQAFNNPESWPNLPHELQLVVKRLLTDRFWQAGISRESKDDFFARVNNSKTTFEGYASTVRGTMRQIREGTYHILYGLTRFKDRFYGFTDLPGPLSESLFANAHALSAHHVSVLLSVATHLIEECPPNQRGHFLPAFVSSLFRVLDSKITAEWAANNKKISEANEDDNLGEEMKTESILRQLTYATVTLVASLLDYQRQGSYNSIPLPRSVHNPFLEPTSKHTHPSQPKEEIMWRFILFCPTILEPVLIFCTNTLRVRDSRCVGLVVKIFRCTFPHFKEKSAIRDFICVDILKAAITSLHEPYFVDVQKDLAGMIAHIIRLDQELPREVILSLPGLGNRPDKVDKAISLIMQQGGDRQHRAIVLDLLQGVRGVSIHEQGKIERAEPRKKSAVQEQYMEVQEQPRIVRGGSPQLAGVGEMLA</sequence>
<comment type="function">
    <text evidence="2">tRNA nucleus export receptor which facilitates tRNA translocation across the nuclear pore complex. Involved in pre-tRNA splicing, probably by affecting the interaction of pre-tRNA with splicing endonuclease.</text>
</comment>
<dbReference type="Proteomes" id="UP000799429">
    <property type="component" value="Unassembled WGS sequence"/>
</dbReference>
<gene>
    <name evidence="6" type="ORF">M501DRAFT_1004395</name>
</gene>
<protein>
    <submittedName>
        <fullName evidence="6">ARM repeat-containing protein</fullName>
    </submittedName>
</protein>
<organism evidence="6 7">
    <name type="scientific">Patellaria atrata CBS 101060</name>
    <dbReference type="NCBI Taxonomy" id="1346257"/>
    <lineage>
        <taxon>Eukaryota</taxon>
        <taxon>Fungi</taxon>
        <taxon>Dikarya</taxon>
        <taxon>Ascomycota</taxon>
        <taxon>Pezizomycotina</taxon>
        <taxon>Dothideomycetes</taxon>
        <taxon>Dothideomycetes incertae sedis</taxon>
        <taxon>Patellariales</taxon>
        <taxon>Patellariaceae</taxon>
        <taxon>Patellaria</taxon>
    </lineage>
</organism>
<dbReference type="GO" id="GO:0042565">
    <property type="term" value="C:RNA nuclear export complex"/>
    <property type="evidence" value="ECO:0007669"/>
    <property type="project" value="TreeGrafter"/>
</dbReference>
<dbReference type="OrthoDB" id="2215036at2759"/>
<feature type="compositionally biased region" description="Polar residues" evidence="3">
    <location>
        <begin position="1"/>
        <end position="18"/>
    </location>
</feature>
<dbReference type="GO" id="GO:0006611">
    <property type="term" value="P:protein export from nucleus"/>
    <property type="evidence" value="ECO:0007669"/>
    <property type="project" value="InterPro"/>
</dbReference>
<dbReference type="InterPro" id="IPR045065">
    <property type="entry name" value="XPO1/5"/>
</dbReference>
<evidence type="ECO:0000256" key="1">
    <source>
        <dbReference type="ARBA" id="ARBA00022694"/>
    </source>
</evidence>
<dbReference type="Pfam" id="PF19273">
    <property type="entry name" value="Exportin-5"/>
    <property type="match status" value="1"/>
</dbReference>
<evidence type="ECO:0000259" key="4">
    <source>
        <dbReference type="Pfam" id="PF08389"/>
    </source>
</evidence>
<dbReference type="GO" id="GO:0003723">
    <property type="term" value="F:RNA binding"/>
    <property type="evidence" value="ECO:0007669"/>
    <property type="project" value="TreeGrafter"/>
</dbReference>
<dbReference type="GO" id="GO:0005634">
    <property type="term" value="C:nucleus"/>
    <property type="evidence" value="ECO:0007669"/>
    <property type="project" value="TreeGrafter"/>
</dbReference>
<feature type="domain" description="Exportin-5 C-terminal" evidence="5">
    <location>
        <begin position="350"/>
        <end position="1201"/>
    </location>
</feature>
<dbReference type="GO" id="GO:0008033">
    <property type="term" value="P:tRNA processing"/>
    <property type="evidence" value="ECO:0007669"/>
    <property type="project" value="UniProtKB-KW"/>
</dbReference>
<name>A0A9P4S9Q3_9PEZI</name>
<dbReference type="InterPro" id="IPR011989">
    <property type="entry name" value="ARM-like"/>
</dbReference>
<dbReference type="PANTHER" id="PTHR11223:SF3">
    <property type="entry name" value="EXPORTIN-5"/>
    <property type="match status" value="1"/>
</dbReference>
<dbReference type="EMBL" id="MU006096">
    <property type="protein sequence ID" value="KAF2838622.1"/>
    <property type="molecule type" value="Genomic_DNA"/>
</dbReference>
<dbReference type="InterPro" id="IPR013598">
    <property type="entry name" value="Exportin-1/Importin-b-like"/>
</dbReference>
<evidence type="ECO:0000256" key="3">
    <source>
        <dbReference type="SAM" id="MobiDB-lite"/>
    </source>
</evidence>
<dbReference type="GO" id="GO:0005737">
    <property type="term" value="C:cytoplasm"/>
    <property type="evidence" value="ECO:0007669"/>
    <property type="project" value="TreeGrafter"/>
</dbReference>
<evidence type="ECO:0000259" key="5">
    <source>
        <dbReference type="Pfam" id="PF19273"/>
    </source>
</evidence>
<dbReference type="InterPro" id="IPR045478">
    <property type="entry name" value="Exportin-5_C"/>
</dbReference>
<keyword evidence="7" id="KW-1185">Reference proteome</keyword>
<keyword evidence="1" id="KW-0819">tRNA processing</keyword>
<dbReference type="AlphaFoldDB" id="A0A9P4S9Q3"/>
<dbReference type="PANTHER" id="PTHR11223">
    <property type="entry name" value="EXPORTIN 1/5"/>
    <property type="match status" value="1"/>
</dbReference>
<dbReference type="Gene3D" id="1.25.10.10">
    <property type="entry name" value="Leucine-rich Repeat Variant"/>
    <property type="match status" value="1"/>
</dbReference>
<dbReference type="GO" id="GO:0005049">
    <property type="term" value="F:nuclear export signal receptor activity"/>
    <property type="evidence" value="ECO:0007669"/>
    <property type="project" value="InterPro"/>
</dbReference>